<sequence>MSFLLRPLNTDNPDDSDGIVKIEPTAAFTIKSKLASCSKPNFSLGAKVFINVCYDEQVPKPDVDFNPSIVYPLIMSNRWEIPIVTSQMREDRDKKGSVCYVWDCCINSKCIQWIGKDLQLREILVEWCIESCELREAIEISRDAISFPKMKKKGDHIPAIEVLAKELGHNFEKEIQMFQERKSDPTVILELRRDLLEGEDPEYSDDDRLPPLFPQAAPAEGKKPLIQEIENLTLSPGHAQLQSGSSQRHLRDLNYSVIMGKATENEAKIKIEICSELASPDDYDVTYCKSDNKLVIKNKDLDVHKLKTMEILLPHLVSTYEPRMEMSFIKRENKLSILL</sequence>
<dbReference type="InterPro" id="IPR012981">
    <property type="entry name" value="PIH1_N"/>
</dbReference>
<dbReference type="PANTHER" id="PTHR22997:SF0">
    <property type="entry name" value="PIH1 DOMAIN-CONTAINING PROTEIN 1"/>
    <property type="match status" value="1"/>
</dbReference>
<dbReference type="EMBL" id="LT598463">
    <property type="protein sequence ID" value="SCU87017.1"/>
    <property type="molecule type" value="Genomic_DNA"/>
</dbReference>
<dbReference type="Proteomes" id="UP000191024">
    <property type="component" value="Chromosome D"/>
</dbReference>
<accession>A0A1G4JAP9</accession>
<dbReference type="GO" id="GO:0000492">
    <property type="term" value="P:box C/D snoRNP assembly"/>
    <property type="evidence" value="ECO:0007669"/>
    <property type="project" value="TreeGrafter"/>
</dbReference>
<evidence type="ECO:0000259" key="2">
    <source>
        <dbReference type="Pfam" id="PF08190"/>
    </source>
</evidence>
<proteinExistence type="inferred from homology"/>
<keyword evidence="5" id="KW-1185">Reference proteome</keyword>
<evidence type="ECO:0000256" key="1">
    <source>
        <dbReference type="ARBA" id="ARBA00008511"/>
    </source>
</evidence>
<reference evidence="4 5" key="1">
    <citation type="submission" date="2016-03" db="EMBL/GenBank/DDBJ databases">
        <authorList>
            <person name="Devillers H."/>
        </authorList>
    </citation>
    <scope>NUCLEOTIDE SEQUENCE [LARGE SCALE GENOMIC DNA]</scope>
    <source>
        <strain evidence="4">CBS 11717</strain>
    </source>
</reference>
<organism evidence="4 5">
    <name type="scientific">Lachancea mirantina</name>
    <dbReference type="NCBI Taxonomy" id="1230905"/>
    <lineage>
        <taxon>Eukaryota</taxon>
        <taxon>Fungi</taxon>
        <taxon>Dikarya</taxon>
        <taxon>Ascomycota</taxon>
        <taxon>Saccharomycotina</taxon>
        <taxon>Saccharomycetes</taxon>
        <taxon>Saccharomycetales</taxon>
        <taxon>Saccharomycetaceae</taxon>
        <taxon>Lachancea</taxon>
    </lineage>
</organism>
<dbReference type="OrthoDB" id="5135119at2759"/>
<comment type="similarity">
    <text evidence="1">Belongs to the PIH1 family.</text>
</comment>
<evidence type="ECO:0000259" key="3">
    <source>
        <dbReference type="Pfam" id="PF18482"/>
    </source>
</evidence>
<dbReference type="GO" id="GO:1990904">
    <property type="term" value="C:ribonucleoprotein complex"/>
    <property type="evidence" value="ECO:0007669"/>
    <property type="project" value="TreeGrafter"/>
</dbReference>
<dbReference type="Pfam" id="PF18482">
    <property type="entry name" value="Pih1_fungal_CS"/>
    <property type="match status" value="1"/>
</dbReference>
<protein>
    <submittedName>
        <fullName evidence="4">LAMI_0D04412g1_1</fullName>
    </submittedName>
</protein>
<dbReference type="Pfam" id="PF08190">
    <property type="entry name" value="PIH1"/>
    <property type="match status" value="1"/>
</dbReference>
<feature type="domain" description="PIH1 N-terminal" evidence="2">
    <location>
        <begin position="21"/>
        <end position="156"/>
    </location>
</feature>
<dbReference type="STRING" id="1230905.A0A1G4JAP9"/>
<feature type="domain" description="Pih1 Ascomycota CS" evidence="3">
    <location>
        <begin position="253"/>
        <end position="338"/>
    </location>
</feature>
<dbReference type="GO" id="GO:0097255">
    <property type="term" value="C:R2TP complex"/>
    <property type="evidence" value="ECO:0007669"/>
    <property type="project" value="TreeGrafter"/>
</dbReference>
<dbReference type="AlphaFoldDB" id="A0A1G4JAP9"/>
<dbReference type="InterPro" id="IPR050734">
    <property type="entry name" value="PIH1/Kintoun_subfamily"/>
</dbReference>
<dbReference type="PANTHER" id="PTHR22997">
    <property type="entry name" value="PIH1 DOMAIN-CONTAINING PROTEIN 1"/>
    <property type="match status" value="1"/>
</dbReference>
<dbReference type="GO" id="GO:0005737">
    <property type="term" value="C:cytoplasm"/>
    <property type="evidence" value="ECO:0007669"/>
    <property type="project" value="TreeGrafter"/>
</dbReference>
<dbReference type="InterPro" id="IPR041441">
    <property type="entry name" value="Pih1_CS_Ascomycota"/>
</dbReference>
<name>A0A1G4JAP9_9SACH</name>
<evidence type="ECO:0000313" key="4">
    <source>
        <dbReference type="EMBL" id="SCU87017.1"/>
    </source>
</evidence>
<dbReference type="GO" id="GO:0006364">
    <property type="term" value="P:rRNA processing"/>
    <property type="evidence" value="ECO:0007669"/>
    <property type="project" value="TreeGrafter"/>
</dbReference>
<gene>
    <name evidence="4" type="ORF">LAMI_0D04412G</name>
</gene>
<evidence type="ECO:0000313" key="5">
    <source>
        <dbReference type="Proteomes" id="UP000191024"/>
    </source>
</evidence>